<dbReference type="PRINTS" id="PR00032">
    <property type="entry name" value="HTHARAC"/>
</dbReference>
<dbReference type="PROSITE" id="PS00041">
    <property type="entry name" value="HTH_ARAC_FAMILY_1"/>
    <property type="match status" value="1"/>
</dbReference>
<dbReference type="InterPro" id="IPR018060">
    <property type="entry name" value="HTH_AraC"/>
</dbReference>
<evidence type="ECO:0000313" key="7">
    <source>
        <dbReference type="Proteomes" id="UP000003250"/>
    </source>
</evidence>
<feature type="compositionally biased region" description="Pro residues" evidence="4">
    <location>
        <begin position="27"/>
        <end position="38"/>
    </location>
</feature>
<feature type="domain" description="HTH araC/xylS-type" evidence="5">
    <location>
        <begin position="250"/>
        <end position="349"/>
    </location>
</feature>
<dbReference type="OrthoDB" id="8004517at2"/>
<dbReference type="Pfam" id="PF12833">
    <property type="entry name" value="HTH_18"/>
    <property type="match status" value="1"/>
</dbReference>
<sequence>MSPFNSEDKIASRSALPPDKERRRMPRPPPDEPAPPTQPALEPLYFSTRDLAVESQFAAWQAHVAPLVDVRLPDGMSVDEGFCADHTAWNLGSMLFVQQHAPAHSYARAASKLRSSPIDHWVVVLPRTGRAWTEVDERVVEGQPGKVEFRSLGHPFRGRATESKSVTLYMPRDLFTDAAATLDAKNNSVLSGNFANLVIDYVNGVEARLQSLTAEELPTVIQATRDMILAGLSPSAGRAVQQQMSVALMERARRYVQRNLNSLALTPDTLCRELGVSRTRLYQLFEPSGGVLHYIQKRRLLAAHAALSDPANRQRIIDIAETVGFSSAANFSRAFSSEFGYSPREARNVATPARLAHAVSLAEQDRTRSFEEWLKMLGS</sequence>
<dbReference type="PROSITE" id="PS01124">
    <property type="entry name" value="HTH_ARAC_FAMILY_2"/>
    <property type="match status" value="1"/>
</dbReference>
<dbReference type="InterPro" id="IPR020449">
    <property type="entry name" value="Tscrpt_reg_AraC-type_HTH"/>
</dbReference>
<keyword evidence="2" id="KW-0238">DNA-binding</keyword>
<dbReference type="InterPro" id="IPR009057">
    <property type="entry name" value="Homeodomain-like_sf"/>
</dbReference>
<dbReference type="EMBL" id="AHAM01000219">
    <property type="protein sequence ID" value="EHK54230.1"/>
    <property type="molecule type" value="Genomic_DNA"/>
</dbReference>
<evidence type="ECO:0000259" key="5">
    <source>
        <dbReference type="PROSITE" id="PS01124"/>
    </source>
</evidence>
<keyword evidence="7" id="KW-1185">Reference proteome</keyword>
<dbReference type="PANTHER" id="PTHR46796">
    <property type="entry name" value="HTH-TYPE TRANSCRIPTIONAL ACTIVATOR RHAS-RELATED"/>
    <property type="match status" value="1"/>
</dbReference>
<dbReference type="Gene3D" id="1.10.10.60">
    <property type="entry name" value="Homeodomain-like"/>
    <property type="match status" value="1"/>
</dbReference>
<dbReference type="RefSeq" id="WP_008838829.1">
    <property type="nucleotide sequence ID" value="NZ_AHAM01000219.1"/>
</dbReference>
<feature type="region of interest" description="Disordered" evidence="4">
    <location>
        <begin position="1"/>
        <end position="41"/>
    </location>
</feature>
<dbReference type="AlphaFoldDB" id="H0HYH2"/>
<evidence type="ECO:0000313" key="6">
    <source>
        <dbReference type="EMBL" id="EHK54230.1"/>
    </source>
</evidence>
<evidence type="ECO:0000256" key="3">
    <source>
        <dbReference type="ARBA" id="ARBA00023163"/>
    </source>
</evidence>
<dbReference type="Proteomes" id="UP000003250">
    <property type="component" value="Unassembled WGS sequence"/>
</dbReference>
<dbReference type="SUPFAM" id="SSF46689">
    <property type="entry name" value="Homeodomain-like"/>
    <property type="match status" value="1"/>
</dbReference>
<feature type="compositionally biased region" description="Basic and acidic residues" evidence="4">
    <location>
        <begin position="1"/>
        <end position="11"/>
    </location>
</feature>
<accession>H0HYH2</accession>
<organism evidence="6 7">
    <name type="scientific">Mesorhizobium alhagi CCNWXJ12-2</name>
    <dbReference type="NCBI Taxonomy" id="1107882"/>
    <lineage>
        <taxon>Bacteria</taxon>
        <taxon>Pseudomonadati</taxon>
        <taxon>Pseudomonadota</taxon>
        <taxon>Alphaproteobacteria</taxon>
        <taxon>Hyphomicrobiales</taxon>
        <taxon>Phyllobacteriaceae</taxon>
        <taxon>Allomesorhizobium</taxon>
    </lineage>
</organism>
<dbReference type="GO" id="GO:0003700">
    <property type="term" value="F:DNA-binding transcription factor activity"/>
    <property type="evidence" value="ECO:0007669"/>
    <property type="project" value="InterPro"/>
</dbReference>
<dbReference type="InterPro" id="IPR018062">
    <property type="entry name" value="HTH_AraC-typ_CS"/>
</dbReference>
<name>H0HYH2_9HYPH</name>
<keyword evidence="1" id="KW-0805">Transcription regulation</keyword>
<dbReference type="SMART" id="SM00342">
    <property type="entry name" value="HTH_ARAC"/>
    <property type="match status" value="1"/>
</dbReference>
<keyword evidence="3" id="KW-0804">Transcription</keyword>
<dbReference type="GO" id="GO:0043565">
    <property type="term" value="F:sequence-specific DNA binding"/>
    <property type="evidence" value="ECO:0007669"/>
    <property type="project" value="InterPro"/>
</dbReference>
<dbReference type="PANTHER" id="PTHR46796:SF6">
    <property type="entry name" value="ARAC SUBFAMILY"/>
    <property type="match status" value="1"/>
</dbReference>
<proteinExistence type="predicted"/>
<reference evidence="6 7" key="1">
    <citation type="journal article" date="2012" name="J. Bacteriol.">
        <title>Draft Genome Sequence of Mesorhizobium alhagi CCNWXJ12-2T, a Novel Salt-Resistant Species Isolated from the Desert of Northwestern China.</title>
        <authorList>
            <person name="Zhou M."/>
            <person name="Chen W."/>
            <person name="Chen H."/>
            <person name="Wei G."/>
        </authorList>
    </citation>
    <scope>NUCLEOTIDE SEQUENCE [LARGE SCALE GENOMIC DNA]</scope>
    <source>
        <strain evidence="6 7">CCNWXJ12-2</strain>
    </source>
</reference>
<dbReference type="PATRIC" id="fig|1107882.3.peg.5099"/>
<dbReference type="InterPro" id="IPR050204">
    <property type="entry name" value="AraC_XylS_family_regulators"/>
</dbReference>
<gene>
    <name evidence="6" type="ORF">MAXJ12_26263</name>
</gene>
<evidence type="ECO:0000256" key="2">
    <source>
        <dbReference type="ARBA" id="ARBA00023125"/>
    </source>
</evidence>
<evidence type="ECO:0000256" key="4">
    <source>
        <dbReference type="SAM" id="MobiDB-lite"/>
    </source>
</evidence>
<protein>
    <submittedName>
        <fullName evidence="6">Transcriptional regulator</fullName>
    </submittedName>
</protein>
<evidence type="ECO:0000256" key="1">
    <source>
        <dbReference type="ARBA" id="ARBA00023015"/>
    </source>
</evidence>